<comment type="caution">
    <text evidence="1">The sequence shown here is derived from an EMBL/GenBank/DDBJ whole genome shotgun (WGS) entry which is preliminary data.</text>
</comment>
<organism evidence="1 2">
    <name type="scientific">Algoriphagus aquaeductus</name>
    <dbReference type="NCBI Taxonomy" id="475299"/>
    <lineage>
        <taxon>Bacteria</taxon>
        <taxon>Pseudomonadati</taxon>
        <taxon>Bacteroidota</taxon>
        <taxon>Cytophagia</taxon>
        <taxon>Cytophagales</taxon>
        <taxon>Cyclobacteriaceae</taxon>
        <taxon>Algoriphagus</taxon>
    </lineage>
</organism>
<sequence>MIPSPHSFHIPVMGLGYTVDTPIKVAPWGISSVVSIMDDHLLEEMRKIYSEKSGLAFTPISEKLQDYRAERIKAYLNLIQDLVETKLETIKGFETLEDESLQKYLELLPSDHPMHGLMEIALRAEPNQQRKYFDEIREMIQPGSIDVNIMTKVDKLNYDENGINLPREYSDALSALRGFANSRLAGAVIFSAGMNPALYAYAEQFEDFFPDKSGIVKKRIILKVSDYRSALIQGKFLAKKGLWVSEFRIESGLNCGGHAFATDGFLIGPILEEFKVNKKDLRSTLFETCQQAILEKGKNQFRQTPPLNITYQGGIGTHEEDHFLRTYYQLDGTGWGSPFLLVPEATSVDEDTLQRILEAKKSDYFLSYASPLGVPFNNLRTSSGEDQRKRRIENNRPGSPCYKKFLTFSTEFTEKPICTASRQYQNLKTKLFQNGAISKADLEETLAKDCLCEGLSAPAILANEGQPKRNLNAVTICPGPNLAYFKGIFSLKEMVGHIYGKIRLQLDQDRPHVFVKELQLYIDYLKNEWEKLGPEVNAKQAGYLEKFKTNLQKGTEYYQSLIDQFQVDTEEVIQNMKEQLYEALSQLEKFQPALMESK</sequence>
<proteinExistence type="predicted"/>
<reference evidence="1 2" key="1">
    <citation type="submission" date="2018-06" db="EMBL/GenBank/DDBJ databases">
        <title>Genomic Encyclopedia of Archaeal and Bacterial Type Strains, Phase II (KMG-II): from individual species to whole genera.</title>
        <authorList>
            <person name="Goeker M."/>
        </authorList>
    </citation>
    <scope>NUCLEOTIDE SEQUENCE [LARGE SCALE GENOMIC DNA]</scope>
    <source>
        <strain evidence="1 2">T4</strain>
    </source>
</reference>
<accession>A0A326RN73</accession>
<dbReference type="Proteomes" id="UP000248917">
    <property type="component" value="Unassembled WGS sequence"/>
</dbReference>
<name>A0A326RN73_9BACT</name>
<dbReference type="AlphaFoldDB" id="A0A326RN73"/>
<evidence type="ECO:0000313" key="1">
    <source>
        <dbReference type="EMBL" id="PZV79661.1"/>
    </source>
</evidence>
<gene>
    <name evidence="1" type="ORF">CLV31_11494</name>
</gene>
<dbReference type="RefSeq" id="WP_220084348.1">
    <property type="nucleotide sequence ID" value="NZ_QKTX01000014.1"/>
</dbReference>
<dbReference type="EMBL" id="QKTX01000014">
    <property type="protein sequence ID" value="PZV79661.1"/>
    <property type="molecule type" value="Genomic_DNA"/>
</dbReference>
<keyword evidence="2" id="KW-1185">Reference proteome</keyword>
<protein>
    <submittedName>
        <fullName evidence="1">Uncharacterized protein</fullName>
    </submittedName>
</protein>
<evidence type="ECO:0000313" key="2">
    <source>
        <dbReference type="Proteomes" id="UP000248917"/>
    </source>
</evidence>